<protein>
    <recommendedName>
        <fullName evidence="3">Diacylglycerol kinase</fullName>
    </recommendedName>
</protein>
<dbReference type="AlphaFoldDB" id="A0AAD5GEV2"/>
<sequence>VGLSRARRLAQGKTIKIHLLAPLPVQIDGEPWLQSPCILSISHHGQAFMLKRTTEETLGHAAGIVADVLDNAETNQVINASQKRTLLHEMALRLS</sequence>
<dbReference type="PANTHER" id="PTHR11255">
    <property type="entry name" value="DIACYLGLYCEROL KINASE"/>
    <property type="match status" value="1"/>
</dbReference>
<accession>A0AAD5GEV2</accession>
<dbReference type="GO" id="GO:0007165">
    <property type="term" value="P:signal transduction"/>
    <property type="evidence" value="ECO:0007669"/>
    <property type="project" value="InterPro"/>
</dbReference>
<reference evidence="1" key="1">
    <citation type="submission" date="2022-06" db="EMBL/GenBank/DDBJ databases">
        <title>Uncovering the hologenomic basis of an extraordinary plant invasion.</title>
        <authorList>
            <person name="Bieker V.C."/>
            <person name="Martin M.D."/>
            <person name="Gilbert T."/>
            <person name="Hodgins K."/>
            <person name="Battlay P."/>
            <person name="Petersen B."/>
            <person name="Wilson J."/>
        </authorList>
    </citation>
    <scope>NUCLEOTIDE SEQUENCE</scope>
    <source>
        <strain evidence="1">AA19_3_7</strain>
        <tissue evidence="1">Leaf</tissue>
    </source>
</reference>
<evidence type="ECO:0000313" key="1">
    <source>
        <dbReference type="EMBL" id="KAI7737548.1"/>
    </source>
</evidence>
<dbReference type="InterPro" id="IPR016064">
    <property type="entry name" value="NAD/diacylglycerol_kinase_sf"/>
</dbReference>
<dbReference type="Proteomes" id="UP001206925">
    <property type="component" value="Unassembled WGS sequence"/>
</dbReference>
<dbReference type="EMBL" id="JAMZMK010008996">
    <property type="protein sequence ID" value="KAI7737548.1"/>
    <property type="molecule type" value="Genomic_DNA"/>
</dbReference>
<comment type="caution">
    <text evidence="1">The sequence shown here is derived from an EMBL/GenBank/DDBJ whole genome shotgun (WGS) entry which is preliminary data.</text>
</comment>
<evidence type="ECO:0008006" key="3">
    <source>
        <dbReference type="Google" id="ProtNLM"/>
    </source>
</evidence>
<evidence type="ECO:0000313" key="2">
    <source>
        <dbReference type="Proteomes" id="UP001206925"/>
    </source>
</evidence>
<dbReference type="SUPFAM" id="SSF111331">
    <property type="entry name" value="NAD kinase/diacylglycerol kinase-like"/>
    <property type="match status" value="1"/>
</dbReference>
<dbReference type="PANTHER" id="PTHR11255:SF103">
    <property type="entry name" value="DIACYLGLYCEROL KINASE"/>
    <property type="match status" value="1"/>
</dbReference>
<keyword evidence="2" id="KW-1185">Reference proteome</keyword>
<name>A0AAD5GEV2_AMBAR</name>
<dbReference type="GO" id="GO:0016020">
    <property type="term" value="C:membrane"/>
    <property type="evidence" value="ECO:0007669"/>
    <property type="project" value="TreeGrafter"/>
</dbReference>
<proteinExistence type="predicted"/>
<dbReference type="InterPro" id="IPR037607">
    <property type="entry name" value="DGK"/>
</dbReference>
<dbReference type="GO" id="GO:0004143">
    <property type="term" value="F:ATP-dependent diacylglycerol kinase activity"/>
    <property type="evidence" value="ECO:0007669"/>
    <property type="project" value="InterPro"/>
</dbReference>
<organism evidence="1 2">
    <name type="scientific">Ambrosia artemisiifolia</name>
    <name type="common">Common ragweed</name>
    <dbReference type="NCBI Taxonomy" id="4212"/>
    <lineage>
        <taxon>Eukaryota</taxon>
        <taxon>Viridiplantae</taxon>
        <taxon>Streptophyta</taxon>
        <taxon>Embryophyta</taxon>
        <taxon>Tracheophyta</taxon>
        <taxon>Spermatophyta</taxon>
        <taxon>Magnoliopsida</taxon>
        <taxon>eudicotyledons</taxon>
        <taxon>Gunneridae</taxon>
        <taxon>Pentapetalae</taxon>
        <taxon>asterids</taxon>
        <taxon>campanulids</taxon>
        <taxon>Asterales</taxon>
        <taxon>Asteraceae</taxon>
        <taxon>Asteroideae</taxon>
        <taxon>Heliantheae alliance</taxon>
        <taxon>Heliantheae</taxon>
        <taxon>Ambrosia</taxon>
    </lineage>
</organism>
<gene>
    <name evidence="1" type="ORF">M8C21_008851</name>
</gene>
<feature type="non-terminal residue" evidence="1">
    <location>
        <position position="95"/>
    </location>
</feature>
<dbReference type="Gene3D" id="2.60.200.40">
    <property type="match status" value="1"/>
</dbReference>